<proteinExistence type="predicted"/>
<name>A0A4Q9FQG2_9FLAO</name>
<feature type="chain" id="PRO_5020273662" evidence="1">
    <location>
        <begin position="20"/>
        <end position="281"/>
    </location>
</feature>
<keyword evidence="3" id="KW-1185">Reference proteome</keyword>
<gene>
    <name evidence="2" type="ORF">EYD46_08765</name>
</gene>
<evidence type="ECO:0000313" key="3">
    <source>
        <dbReference type="Proteomes" id="UP000292372"/>
    </source>
</evidence>
<organism evidence="2 3">
    <name type="scientific">Hyunsoonleella pacifica</name>
    <dbReference type="NCBI Taxonomy" id="1080224"/>
    <lineage>
        <taxon>Bacteria</taxon>
        <taxon>Pseudomonadati</taxon>
        <taxon>Bacteroidota</taxon>
        <taxon>Flavobacteriia</taxon>
        <taxon>Flavobacteriales</taxon>
        <taxon>Flavobacteriaceae</taxon>
    </lineage>
</organism>
<dbReference type="PROSITE" id="PS51257">
    <property type="entry name" value="PROKAR_LIPOPROTEIN"/>
    <property type="match status" value="1"/>
</dbReference>
<sequence length="281" mass="31843">MKSYITLIFALLLVGLTSCEDVIDVDVPTATPRLVIEASLDWQKGTTGNNQTIKLSTSTPYFENTVNSAVTGALVKVTNNNSNVEYTFADQNDGTYTISNFIPVINDSYTLEIEYNNETYRATETLKSVSPIKRVEQSIEGGFDDEVLDVSVFWDDPADEENFYLIKFMEEGILFPIFEDYPDEFVNGNELNTFFEKEREDDDDQAEFNPGDTVRFTLYGISEQYDNYISLLIEQYDSAGDPFSAVPAKLKGNCININTPENYPLGYFRLSEFDVATYTFQ</sequence>
<comment type="caution">
    <text evidence="2">The sequence shown here is derived from an EMBL/GenBank/DDBJ whole genome shotgun (WGS) entry which is preliminary data.</text>
</comment>
<feature type="signal peptide" evidence="1">
    <location>
        <begin position="1"/>
        <end position="19"/>
    </location>
</feature>
<evidence type="ECO:0000256" key="1">
    <source>
        <dbReference type="SAM" id="SignalP"/>
    </source>
</evidence>
<protein>
    <submittedName>
        <fullName evidence="2">DUF4249 domain-containing protein</fullName>
    </submittedName>
</protein>
<dbReference type="Pfam" id="PF14054">
    <property type="entry name" value="DUF4249"/>
    <property type="match status" value="1"/>
</dbReference>
<keyword evidence="1" id="KW-0732">Signal</keyword>
<dbReference type="OrthoDB" id="1430047at2"/>
<accession>A0A4Q9FQG2</accession>
<dbReference type="EMBL" id="SIRS01000003">
    <property type="protein sequence ID" value="TBN16712.1"/>
    <property type="molecule type" value="Genomic_DNA"/>
</dbReference>
<reference evidence="2 3" key="1">
    <citation type="journal article" date="2015" name="Int. J. Syst. Evol. Microbiol.">
        <title>Hyunsoonleella pacifica sp. nov., isolated from seawater of South Pacific Gyre.</title>
        <authorList>
            <person name="Gao X."/>
            <person name="Zhang Z."/>
            <person name="Dai X."/>
            <person name="Zhang X.H."/>
        </authorList>
    </citation>
    <scope>NUCLEOTIDE SEQUENCE [LARGE SCALE GENOMIC DNA]</scope>
    <source>
        <strain evidence="2 3">SW033</strain>
    </source>
</reference>
<dbReference type="RefSeq" id="WP_130936693.1">
    <property type="nucleotide sequence ID" value="NZ_BMEE01000002.1"/>
</dbReference>
<evidence type="ECO:0000313" key="2">
    <source>
        <dbReference type="EMBL" id="TBN16712.1"/>
    </source>
</evidence>
<dbReference type="AlphaFoldDB" id="A0A4Q9FQG2"/>
<dbReference type="InterPro" id="IPR025345">
    <property type="entry name" value="DUF4249"/>
</dbReference>
<dbReference type="Proteomes" id="UP000292372">
    <property type="component" value="Unassembled WGS sequence"/>
</dbReference>